<dbReference type="Gene3D" id="2.60.120.280">
    <property type="entry name" value="Regulatory protein AraC"/>
    <property type="match status" value="1"/>
</dbReference>
<organism evidence="5 6">
    <name type="scientific">Sporocytophaga myxococcoides</name>
    <dbReference type="NCBI Taxonomy" id="153721"/>
    <lineage>
        <taxon>Bacteria</taxon>
        <taxon>Pseudomonadati</taxon>
        <taxon>Bacteroidota</taxon>
        <taxon>Cytophagia</taxon>
        <taxon>Cytophagales</taxon>
        <taxon>Cytophagaceae</taxon>
        <taxon>Sporocytophaga</taxon>
    </lineage>
</organism>
<dbReference type="eggNOG" id="COG2207">
    <property type="taxonomic scope" value="Bacteria"/>
</dbReference>
<dbReference type="Pfam" id="PF12833">
    <property type="entry name" value="HTH_18"/>
    <property type="match status" value="1"/>
</dbReference>
<gene>
    <name evidence="5" type="ORF">MYP_2854</name>
</gene>
<keyword evidence="6" id="KW-1185">Reference proteome</keyword>
<proteinExistence type="predicted"/>
<evidence type="ECO:0000256" key="2">
    <source>
        <dbReference type="ARBA" id="ARBA00023125"/>
    </source>
</evidence>
<dbReference type="EMBL" id="BBLT01000005">
    <property type="protein sequence ID" value="GAL85625.1"/>
    <property type="molecule type" value="Genomic_DNA"/>
</dbReference>
<evidence type="ECO:0000256" key="3">
    <source>
        <dbReference type="ARBA" id="ARBA00023163"/>
    </source>
</evidence>
<keyword evidence="3" id="KW-0804">Transcription</keyword>
<feature type="domain" description="HTH araC/xylS-type" evidence="4">
    <location>
        <begin position="193"/>
        <end position="291"/>
    </location>
</feature>
<dbReference type="OrthoDB" id="9793451at2"/>
<sequence>MKDLPVLTISNFEDYNHCHHCGNSFYIRNLDKHLKDNLFLDRPHGHDFFILLFITSGSGMHSIDFKNYHVKAGSLFLLSPGQVHHWNLSSDINGYILFFTKEYFQLDFNYNKLLTLPFFYTHINSPCMEIKEEDIEQVSNIFKKIDDEYLNKRKLFHDVIRLNLKMLLIELERKYTGNQQASGLMQYQMNQLHKLETLIDAHYKEHKQISEYASIMNISIKQLNTLCKKALNKTPGDLLQERLILEAKRLLVYSDNSISSIAYSLNYTDNSYFIRLFRKLTTMTPEQFRIVQLSECIS</sequence>
<dbReference type="Gene3D" id="1.10.10.60">
    <property type="entry name" value="Homeodomain-like"/>
    <property type="match status" value="1"/>
</dbReference>
<dbReference type="GO" id="GO:0043565">
    <property type="term" value="F:sequence-specific DNA binding"/>
    <property type="evidence" value="ECO:0007669"/>
    <property type="project" value="InterPro"/>
</dbReference>
<dbReference type="STRING" id="153721.MYP_2854"/>
<evidence type="ECO:0000313" key="6">
    <source>
        <dbReference type="Proteomes" id="UP000030185"/>
    </source>
</evidence>
<comment type="caution">
    <text evidence="5">The sequence shown here is derived from an EMBL/GenBank/DDBJ whole genome shotgun (WGS) entry which is preliminary data.</text>
</comment>
<dbReference type="GO" id="GO:0003700">
    <property type="term" value="F:DNA-binding transcription factor activity"/>
    <property type="evidence" value="ECO:0007669"/>
    <property type="project" value="InterPro"/>
</dbReference>
<evidence type="ECO:0000256" key="1">
    <source>
        <dbReference type="ARBA" id="ARBA00023015"/>
    </source>
</evidence>
<reference evidence="5 6" key="1">
    <citation type="submission" date="2014-09" db="EMBL/GenBank/DDBJ databases">
        <title>Sporocytophaga myxococcoides PG-01 genome sequencing.</title>
        <authorList>
            <person name="Liu L."/>
            <person name="Gao P.J."/>
            <person name="Chen G.J."/>
            <person name="Wang L.S."/>
        </authorList>
    </citation>
    <scope>NUCLEOTIDE SEQUENCE [LARGE SCALE GENOMIC DNA]</scope>
    <source>
        <strain evidence="5 6">PG-01</strain>
    </source>
</reference>
<dbReference type="SUPFAM" id="SSF51215">
    <property type="entry name" value="Regulatory protein AraC"/>
    <property type="match status" value="1"/>
</dbReference>
<dbReference type="InterPro" id="IPR003313">
    <property type="entry name" value="AraC-bd"/>
</dbReference>
<keyword evidence="1" id="KW-0805">Transcription regulation</keyword>
<dbReference type="Pfam" id="PF02311">
    <property type="entry name" value="AraC_binding"/>
    <property type="match status" value="1"/>
</dbReference>
<dbReference type="PANTHER" id="PTHR43280:SF32">
    <property type="entry name" value="TRANSCRIPTIONAL REGULATORY PROTEIN"/>
    <property type="match status" value="1"/>
</dbReference>
<dbReference type="SUPFAM" id="SSF46689">
    <property type="entry name" value="Homeodomain-like"/>
    <property type="match status" value="1"/>
</dbReference>
<evidence type="ECO:0000259" key="4">
    <source>
        <dbReference type="PROSITE" id="PS01124"/>
    </source>
</evidence>
<keyword evidence="2" id="KW-0238">DNA-binding</keyword>
<accession>A0A098LF84</accession>
<name>A0A098LF84_9BACT</name>
<dbReference type="Proteomes" id="UP000030185">
    <property type="component" value="Unassembled WGS sequence"/>
</dbReference>
<dbReference type="RefSeq" id="WP_045464400.1">
    <property type="nucleotide sequence ID" value="NZ_BBLT01000005.1"/>
</dbReference>
<protein>
    <submittedName>
        <fullName evidence="5">AraC family transcriptional regulator</fullName>
    </submittedName>
</protein>
<dbReference type="PANTHER" id="PTHR43280">
    <property type="entry name" value="ARAC-FAMILY TRANSCRIPTIONAL REGULATOR"/>
    <property type="match status" value="1"/>
</dbReference>
<dbReference type="InterPro" id="IPR009057">
    <property type="entry name" value="Homeodomain-like_sf"/>
</dbReference>
<dbReference type="SMART" id="SM00342">
    <property type="entry name" value="HTH_ARAC"/>
    <property type="match status" value="1"/>
</dbReference>
<dbReference type="InterPro" id="IPR037923">
    <property type="entry name" value="HTH-like"/>
</dbReference>
<dbReference type="InterPro" id="IPR018060">
    <property type="entry name" value="HTH_AraC"/>
</dbReference>
<evidence type="ECO:0000313" key="5">
    <source>
        <dbReference type="EMBL" id="GAL85625.1"/>
    </source>
</evidence>
<dbReference type="PROSITE" id="PS01124">
    <property type="entry name" value="HTH_ARAC_FAMILY_2"/>
    <property type="match status" value="1"/>
</dbReference>
<dbReference type="AlphaFoldDB" id="A0A098LF84"/>